<gene>
    <name evidence="2" type="ORF">AVDCRST_MAG40-1641</name>
</gene>
<name>A0A6J4L5Y8_9BACT</name>
<evidence type="ECO:0000256" key="1">
    <source>
        <dbReference type="SAM" id="MobiDB-lite"/>
    </source>
</evidence>
<dbReference type="AlphaFoldDB" id="A0A6J4L5Y8"/>
<proteinExistence type="predicted"/>
<feature type="compositionally biased region" description="Basic residues" evidence="1">
    <location>
        <begin position="131"/>
        <end position="142"/>
    </location>
</feature>
<sequence length="172" mass="18857">FGRLAARRRRAQVYADGRGRRGAGRGGRVRFRRHAAQVQAGRGGERRRGRPREPLRPRDRVPGDGAAGRGHLRVSEGAARHQESRADLRGARAVLRGQGAAPGRRERARAGGERRPGGRSDSRGGALPAGRRPRTARPRWPGRRLLPARVRGGHQLPRRGRPAVSTGAYHEM</sequence>
<accession>A0A6J4L5Y8</accession>
<feature type="non-terminal residue" evidence="2">
    <location>
        <position position="172"/>
    </location>
</feature>
<reference evidence="2" key="1">
    <citation type="submission" date="2020-02" db="EMBL/GenBank/DDBJ databases">
        <authorList>
            <person name="Meier V. D."/>
        </authorList>
    </citation>
    <scope>NUCLEOTIDE SEQUENCE</scope>
    <source>
        <strain evidence="2">AVDCRST_MAG40</strain>
    </source>
</reference>
<evidence type="ECO:0000313" key="2">
    <source>
        <dbReference type="EMBL" id="CAA9324950.1"/>
    </source>
</evidence>
<feature type="non-terminal residue" evidence="2">
    <location>
        <position position="1"/>
    </location>
</feature>
<protein>
    <submittedName>
        <fullName evidence="2">Uncharacterized protein</fullName>
    </submittedName>
</protein>
<feature type="region of interest" description="Disordered" evidence="1">
    <location>
        <begin position="1"/>
        <end position="172"/>
    </location>
</feature>
<feature type="compositionally biased region" description="Basic and acidic residues" evidence="1">
    <location>
        <begin position="78"/>
        <end position="90"/>
    </location>
</feature>
<feature type="compositionally biased region" description="Basic residues" evidence="1">
    <location>
        <begin position="1"/>
        <end position="11"/>
    </location>
</feature>
<organism evidence="2">
    <name type="scientific">uncultured Gemmatimonadaceae bacterium</name>
    <dbReference type="NCBI Taxonomy" id="246130"/>
    <lineage>
        <taxon>Bacteria</taxon>
        <taxon>Pseudomonadati</taxon>
        <taxon>Gemmatimonadota</taxon>
        <taxon>Gemmatimonadia</taxon>
        <taxon>Gemmatimonadales</taxon>
        <taxon>Gemmatimonadaceae</taxon>
        <taxon>environmental samples</taxon>
    </lineage>
</organism>
<feature type="compositionally biased region" description="Basic and acidic residues" evidence="1">
    <location>
        <begin position="43"/>
        <end position="62"/>
    </location>
</feature>
<feature type="compositionally biased region" description="Basic and acidic residues" evidence="1">
    <location>
        <begin position="103"/>
        <end position="122"/>
    </location>
</feature>
<dbReference type="EMBL" id="CADCTX010000513">
    <property type="protein sequence ID" value="CAA9324950.1"/>
    <property type="molecule type" value="Genomic_DNA"/>
</dbReference>
<feature type="compositionally biased region" description="Basic residues" evidence="1">
    <location>
        <begin position="20"/>
        <end position="35"/>
    </location>
</feature>